<protein>
    <submittedName>
        <fullName evidence="1">Uncharacterized protein</fullName>
    </submittedName>
</protein>
<keyword evidence="2" id="KW-1185">Reference proteome</keyword>
<evidence type="ECO:0000313" key="1">
    <source>
        <dbReference type="EMBL" id="PRD68779.1"/>
    </source>
</evidence>
<accession>A0A2S9KEA1</accession>
<name>A0A2S9KEA1_9BURK</name>
<reference evidence="1 2" key="1">
    <citation type="submission" date="2018-03" db="EMBL/GenBank/DDBJ databases">
        <title>Comparative genomics illustrates the genes involved in a hyperalkaliphilic mechanisms of Serpentinomonas isolated from highly-alkaline calcium-rich serpentinized springs.</title>
        <authorList>
            <person name="Suzuki S."/>
            <person name="Ishii S."/>
            <person name="Walworth N."/>
            <person name="Bird L."/>
            <person name="Kuenen J.G."/>
            <person name="Nealson K.H."/>
        </authorList>
    </citation>
    <scope>NUCLEOTIDE SEQUENCE [LARGE SCALE GENOMIC DNA]</scope>
    <source>
        <strain evidence="1 2">83</strain>
    </source>
</reference>
<proteinExistence type="predicted"/>
<sequence>MTFVLQQKPTFTAPVAFNIPSDGGKTQKVTFSVVFKMLAASEYKELNSRIALSNANHAALIEKLVAEQKERSGAPLTEIPLPECTDRDTINAVLVGFGADLLDEDKTPLEFNEFNLDRLLEVNGCAQAIVSSFFKHYAEQPAKN</sequence>
<dbReference type="AlphaFoldDB" id="A0A2S9KEA1"/>
<organism evidence="1 2">
    <name type="scientific">Malikia spinosa</name>
    <dbReference type="NCBI Taxonomy" id="86180"/>
    <lineage>
        <taxon>Bacteria</taxon>
        <taxon>Pseudomonadati</taxon>
        <taxon>Pseudomonadota</taxon>
        <taxon>Betaproteobacteria</taxon>
        <taxon>Burkholderiales</taxon>
        <taxon>Comamonadaceae</taxon>
        <taxon>Malikia</taxon>
    </lineage>
</organism>
<comment type="caution">
    <text evidence="1">The sequence shown here is derived from an EMBL/GenBank/DDBJ whole genome shotgun (WGS) entry which is preliminary data.</text>
</comment>
<gene>
    <name evidence="1" type="ORF">C6P61_09785</name>
</gene>
<dbReference type="RefSeq" id="WP_105729739.1">
    <property type="nucleotide sequence ID" value="NZ_PVLR01000024.1"/>
</dbReference>
<dbReference type="Proteomes" id="UP000238326">
    <property type="component" value="Unassembled WGS sequence"/>
</dbReference>
<dbReference type="InterPro" id="IPR014859">
    <property type="entry name" value="Phage_TAC_4"/>
</dbReference>
<dbReference type="OrthoDB" id="7914379at2"/>
<dbReference type="Pfam" id="PF08748">
    <property type="entry name" value="Phage_TAC_4"/>
    <property type="match status" value="1"/>
</dbReference>
<dbReference type="EMBL" id="PVLR01000024">
    <property type="protein sequence ID" value="PRD68779.1"/>
    <property type="molecule type" value="Genomic_DNA"/>
</dbReference>
<evidence type="ECO:0000313" key="2">
    <source>
        <dbReference type="Proteomes" id="UP000238326"/>
    </source>
</evidence>